<dbReference type="InterPro" id="IPR023214">
    <property type="entry name" value="HAD_sf"/>
</dbReference>
<accession>A0A6S6SNC3</accession>
<dbReference type="NCBIfam" id="TIGR01549">
    <property type="entry name" value="HAD-SF-IA-v1"/>
    <property type="match status" value="1"/>
</dbReference>
<dbReference type="InterPro" id="IPR051828">
    <property type="entry name" value="HAD-like_hydrolase_domain"/>
</dbReference>
<dbReference type="Pfam" id="PF00702">
    <property type="entry name" value="Hydrolase"/>
    <property type="match status" value="1"/>
</dbReference>
<sequence>MPDKTIIRDWKRLQQLLEPAIRKQSVTTVSLDVFDTLLARIETPEQVQRAVCRLLADELGADFTADQVWLVRQQAERTLREQASADGLDFECCFSDLVPVWLKTLNILSGSSEHYQAEGVDGQLVKFVIATEMALEKQALYVKHDVREFLVWLQQQSIKVMVISDMYLDGHLLDELLADKSLDQYFDHTFVSADTGLCKYSGRLFKRIAAQLELSLDERWVHIGDNPVSDRRAACEVGIQGIWLYEKTELRRREQQQLSVEMAQRGSVWKGQHFFSVLQQRMQATETTHDNNNFYFRYGRDVLGGAFSAFTLGLHERLQKKPVEKLFFVARDGFLFQQLYHQLDDTVSDEYIYLSRKVITAASTANGLTQEQAQVAFYNPKQQGLRSVCKVYGLPEAELSVLAVQHGFTDFAEPIQDWHDPRLLNFLADEKVQSHIKPVGCKHRELLETYLEQVGFLGADNVAMVDIGWNGTVQKFLKQAFGERADFPRVQGYYFAFVPKMYNDFGSQNFCEGIIHDSRRDNACERIPAEFEEIFEQGARAQGATTIAYQQLDEKVVPVFKSEQAVDRQAEVACNPMVAAMQDGIMAHWQHFLVVQRLTGYSSQDLLPYVYGQLERAIVYPTKEETQMLTQLVHTEDFGDDHVLDLGRQAFGWKDVLQPVKLWQRLRLSAWRYALFAGIPTGIANFMLRMVYLHAVKK</sequence>
<dbReference type="AlphaFoldDB" id="A0A6S6SNC3"/>
<dbReference type="PANTHER" id="PTHR46191:SF2">
    <property type="entry name" value="HALOACID DEHALOGENASE-LIKE HYDROLASE DOMAIN-CONTAINING PROTEIN 3"/>
    <property type="match status" value="1"/>
</dbReference>
<dbReference type="InterPro" id="IPR006439">
    <property type="entry name" value="HAD-SF_hydro_IA"/>
</dbReference>
<evidence type="ECO:0000256" key="1">
    <source>
        <dbReference type="SAM" id="Phobius"/>
    </source>
</evidence>
<dbReference type="SUPFAM" id="SSF56784">
    <property type="entry name" value="HAD-like"/>
    <property type="match status" value="1"/>
</dbReference>
<dbReference type="Gene3D" id="1.10.150.400">
    <property type="match status" value="1"/>
</dbReference>
<keyword evidence="1" id="KW-0472">Membrane</keyword>
<gene>
    <name evidence="2" type="ORF">HELGO_WM38462</name>
</gene>
<feature type="transmembrane region" description="Helical" evidence="1">
    <location>
        <begin position="670"/>
        <end position="688"/>
    </location>
</feature>
<dbReference type="InterPro" id="IPR036412">
    <property type="entry name" value="HAD-like_sf"/>
</dbReference>
<reference evidence="2" key="1">
    <citation type="submission" date="2020-01" db="EMBL/GenBank/DDBJ databases">
        <authorList>
            <person name="Meier V. D."/>
            <person name="Meier V D."/>
        </authorList>
    </citation>
    <scope>NUCLEOTIDE SEQUENCE</scope>
    <source>
        <strain evidence="2">HLG_WM_MAG_08</strain>
    </source>
</reference>
<name>A0A6S6SNC3_9GAMM</name>
<proteinExistence type="predicted"/>
<protein>
    <submittedName>
        <fullName evidence="2">Haloacid dehalogenase</fullName>
    </submittedName>
</protein>
<dbReference type="Gene3D" id="3.40.50.1000">
    <property type="entry name" value="HAD superfamily/HAD-like"/>
    <property type="match status" value="1"/>
</dbReference>
<dbReference type="PANTHER" id="PTHR46191">
    <property type="match status" value="1"/>
</dbReference>
<evidence type="ECO:0000313" key="2">
    <source>
        <dbReference type="EMBL" id="CAA6811848.1"/>
    </source>
</evidence>
<organism evidence="2">
    <name type="scientific">uncultured Thiotrichaceae bacterium</name>
    <dbReference type="NCBI Taxonomy" id="298394"/>
    <lineage>
        <taxon>Bacteria</taxon>
        <taxon>Pseudomonadati</taxon>
        <taxon>Pseudomonadota</taxon>
        <taxon>Gammaproteobacteria</taxon>
        <taxon>Thiotrichales</taxon>
        <taxon>Thiotrichaceae</taxon>
        <taxon>environmental samples</taxon>
    </lineage>
</organism>
<keyword evidence="1" id="KW-1133">Transmembrane helix</keyword>
<keyword evidence="1" id="KW-0812">Transmembrane</keyword>
<dbReference type="EMBL" id="CACVAV010000191">
    <property type="protein sequence ID" value="CAA6811848.1"/>
    <property type="molecule type" value="Genomic_DNA"/>
</dbReference>